<keyword evidence="5" id="KW-1185">Reference proteome</keyword>
<reference evidence="4 5" key="1">
    <citation type="submission" date="2020-07" db="EMBL/GenBank/DDBJ databases">
        <title>Sequencing the genomes of 1000 actinobacteria strains.</title>
        <authorList>
            <person name="Klenk H.-P."/>
        </authorList>
    </citation>
    <scope>NUCLEOTIDE SEQUENCE [LARGE SCALE GENOMIC DNA]</scope>
    <source>
        <strain evidence="4 5">DSM 103833</strain>
    </source>
</reference>
<evidence type="ECO:0000313" key="5">
    <source>
        <dbReference type="Proteomes" id="UP000530424"/>
    </source>
</evidence>
<dbReference type="RefSeq" id="WP_179667817.1">
    <property type="nucleotide sequence ID" value="NZ_JACCFP010000001.1"/>
</dbReference>
<dbReference type="InterPro" id="IPR025241">
    <property type="entry name" value="DUF4190"/>
</dbReference>
<feature type="transmembrane region" description="Helical" evidence="2">
    <location>
        <begin position="134"/>
        <end position="162"/>
    </location>
</feature>
<evidence type="ECO:0000313" key="4">
    <source>
        <dbReference type="EMBL" id="NYJ01319.1"/>
    </source>
</evidence>
<name>A0A853C1S2_9ACTN</name>
<feature type="transmembrane region" description="Helical" evidence="2">
    <location>
        <begin position="95"/>
        <end position="122"/>
    </location>
</feature>
<comment type="caution">
    <text evidence="4">The sequence shown here is derived from an EMBL/GenBank/DDBJ whole genome shotgun (WGS) entry which is preliminary data.</text>
</comment>
<keyword evidence="2" id="KW-0472">Membrane</keyword>
<dbReference type="Pfam" id="PF13828">
    <property type="entry name" value="DUF4190"/>
    <property type="match status" value="1"/>
</dbReference>
<proteinExistence type="predicted"/>
<accession>A0A853C1S2</accession>
<evidence type="ECO:0000256" key="2">
    <source>
        <dbReference type="SAM" id="Phobius"/>
    </source>
</evidence>
<organism evidence="4 5">
    <name type="scientific">Nocardioides thalensis</name>
    <dbReference type="NCBI Taxonomy" id="1914755"/>
    <lineage>
        <taxon>Bacteria</taxon>
        <taxon>Bacillati</taxon>
        <taxon>Actinomycetota</taxon>
        <taxon>Actinomycetes</taxon>
        <taxon>Propionibacteriales</taxon>
        <taxon>Nocardioidaceae</taxon>
        <taxon>Nocardioides</taxon>
    </lineage>
</organism>
<dbReference type="AlphaFoldDB" id="A0A853C1S2"/>
<protein>
    <recommendedName>
        <fullName evidence="3">DUF4190 domain-containing protein</fullName>
    </recommendedName>
</protein>
<keyword evidence="2" id="KW-0812">Transmembrane</keyword>
<dbReference type="EMBL" id="JACCFP010000001">
    <property type="protein sequence ID" value="NYJ01319.1"/>
    <property type="molecule type" value="Genomic_DNA"/>
</dbReference>
<sequence>MTNPPPPWGSDPDDTQPYRPTGDDLQPPGPPADVPPPPGPAPQQPSPPPTEQYPVYQPYGASAGQPNAYGVGVGVPYQAPNPTNGMAIGAMVTSLVGLVGCFCYGLGGIIGLVGAILGHVSLRQIKRTSAGGRGMALTGVIVGWIVFALAIIGWIALGIIIANEWDTSCPSSDPDYPFCSTP</sequence>
<dbReference type="Proteomes" id="UP000530424">
    <property type="component" value="Unassembled WGS sequence"/>
</dbReference>
<keyword evidence="2" id="KW-1133">Transmembrane helix</keyword>
<gene>
    <name evidence="4" type="ORF">HNR19_002017</name>
</gene>
<feature type="region of interest" description="Disordered" evidence="1">
    <location>
        <begin position="1"/>
        <end position="57"/>
    </location>
</feature>
<evidence type="ECO:0000256" key="1">
    <source>
        <dbReference type="SAM" id="MobiDB-lite"/>
    </source>
</evidence>
<feature type="compositionally biased region" description="Pro residues" evidence="1">
    <location>
        <begin position="27"/>
        <end position="51"/>
    </location>
</feature>
<evidence type="ECO:0000259" key="3">
    <source>
        <dbReference type="Pfam" id="PF13828"/>
    </source>
</evidence>
<feature type="domain" description="DUF4190" evidence="3">
    <location>
        <begin position="86"/>
        <end position="152"/>
    </location>
</feature>